<reference evidence="1 2" key="1">
    <citation type="submission" date="2024-04" db="EMBL/GenBank/DDBJ databases">
        <title>Complete genome sequence of Fusarium acuminatum.</title>
        <authorList>
            <person name="Lan B."/>
        </authorList>
    </citation>
    <scope>NUCLEOTIDE SEQUENCE [LARGE SCALE GENOMIC DNA]</scope>
    <source>
        <strain evidence="1">1A</strain>
    </source>
</reference>
<name>A0ABZ2X285_9HYPO</name>
<dbReference type="CDD" id="cd01833">
    <property type="entry name" value="XynB_like"/>
    <property type="match status" value="1"/>
</dbReference>
<dbReference type="InterPro" id="IPR051532">
    <property type="entry name" value="Ester_Hydrolysis_Enzymes"/>
</dbReference>
<dbReference type="PANTHER" id="PTHR30383">
    <property type="entry name" value="THIOESTERASE 1/PROTEASE 1/LYSOPHOSPHOLIPASE L1"/>
    <property type="match status" value="1"/>
</dbReference>
<dbReference type="GO" id="GO:0016787">
    <property type="term" value="F:hydrolase activity"/>
    <property type="evidence" value="ECO:0007669"/>
    <property type="project" value="UniProtKB-KW"/>
</dbReference>
<accession>A0ABZ2X285</accession>
<dbReference type="PANTHER" id="PTHR30383:SF31">
    <property type="entry name" value="SGNH HYDROLASE-TYPE ESTERASE DOMAIN-CONTAINING PROTEIN-RELATED"/>
    <property type="match status" value="1"/>
</dbReference>
<evidence type="ECO:0000313" key="2">
    <source>
        <dbReference type="Proteomes" id="UP001489902"/>
    </source>
</evidence>
<organism evidence="1 2">
    <name type="scientific">Fusarium acuminatum</name>
    <dbReference type="NCBI Taxonomy" id="5515"/>
    <lineage>
        <taxon>Eukaryota</taxon>
        <taxon>Fungi</taxon>
        <taxon>Dikarya</taxon>
        <taxon>Ascomycota</taxon>
        <taxon>Pezizomycotina</taxon>
        <taxon>Sordariomycetes</taxon>
        <taxon>Hypocreomycetidae</taxon>
        <taxon>Hypocreales</taxon>
        <taxon>Nectriaceae</taxon>
        <taxon>Fusarium</taxon>
        <taxon>Fusarium tricinctum species complex</taxon>
    </lineage>
</organism>
<dbReference type="InterPro" id="IPR001087">
    <property type="entry name" value="GDSL"/>
</dbReference>
<proteinExistence type="predicted"/>
<dbReference type="SUPFAM" id="SSF52266">
    <property type="entry name" value="SGNH hydrolase"/>
    <property type="match status" value="1"/>
</dbReference>
<dbReference type="Pfam" id="PF00657">
    <property type="entry name" value="Lipase_GDSL"/>
    <property type="match status" value="1"/>
</dbReference>
<dbReference type="Gene3D" id="3.40.50.1110">
    <property type="entry name" value="SGNH hydrolase"/>
    <property type="match status" value="1"/>
</dbReference>
<protein>
    <submittedName>
        <fullName evidence="1">SGNH hydrolase-type esterase domain-containing protein</fullName>
    </submittedName>
</protein>
<dbReference type="Proteomes" id="UP001489902">
    <property type="component" value="Chromosome 5"/>
</dbReference>
<sequence>MLLHQISRRPRSLLTAQCHTCHLFFTICNKVHQISTIRHISHVASPNISLRLMPLGGSVTYGVGSSDGNGYRKFLQGMLLAQGYQVRLVGSRKSGSMENNDNEGWRGYRLDQIATKARNSAATLGPDVFTINAGSNDCLQDYQLDTFGKRMGNTLEYLWQASPLSTIILSTLLINADKEVNSRVVRVNSQIRDLVASKATEEKRIVLADMYSAQGPELNDLVDGTHPHDAGYKKMAEIWFDAIQQARRNQHFREMK</sequence>
<evidence type="ECO:0000313" key="1">
    <source>
        <dbReference type="EMBL" id="WZH47179.1"/>
    </source>
</evidence>
<gene>
    <name evidence="1" type="ORF">QYS62_008321</name>
</gene>
<dbReference type="EMBL" id="CP151264">
    <property type="protein sequence ID" value="WZH47179.1"/>
    <property type="molecule type" value="Genomic_DNA"/>
</dbReference>
<keyword evidence="1" id="KW-0378">Hydrolase</keyword>
<keyword evidence="2" id="KW-1185">Reference proteome</keyword>
<dbReference type="InterPro" id="IPR036514">
    <property type="entry name" value="SGNH_hydro_sf"/>
</dbReference>